<reference evidence="1 2" key="1">
    <citation type="submission" date="2020-11" db="EMBL/GenBank/DDBJ databases">
        <title>Carbohydrate-dependent, anaerobic sulfur respiration: A novel catabolism in halophilic archaea.</title>
        <authorList>
            <person name="Sorokin D.Y."/>
            <person name="Messina E."/>
            <person name="Smedile F."/>
            <person name="La Cono V."/>
            <person name="Hallsworth J.E."/>
            <person name="Yakimov M.M."/>
        </authorList>
    </citation>
    <scope>NUCLEOTIDE SEQUENCE [LARGE SCALE GENOMIC DNA]</scope>
    <source>
        <strain evidence="1 2">HSR12-2</strain>
    </source>
</reference>
<keyword evidence="2" id="KW-1185">Reference proteome</keyword>
<evidence type="ECO:0000313" key="1">
    <source>
        <dbReference type="EMBL" id="QSG10155.1"/>
    </source>
</evidence>
<gene>
    <name evidence="1" type="ORF">HSR122_2781</name>
</gene>
<dbReference type="RefSeq" id="WP_229110308.1">
    <property type="nucleotide sequence ID" value="NZ_CP064788.1"/>
</dbReference>
<name>A0A897NFF1_9EURY</name>
<protein>
    <submittedName>
        <fullName evidence="1">Uncharacterized protein</fullName>
    </submittedName>
</protein>
<dbReference type="GeneID" id="68853374"/>
<accession>A0A897NFF1</accession>
<dbReference type="KEGG" id="hds:HSR122_2781"/>
<dbReference type="EMBL" id="CP064788">
    <property type="protein sequence ID" value="QSG10155.1"/>
    <property type="molecule type" value="Genomic_DNA"/>
</dbReference>
<dbReference type="Proteomes" id="UP000662973">
    <property type="component" value="Chromosome"/>
</dbReference>
<sequence>MVRRWAYAALLALAVLLILGTGGFSAMSADRGVSVSVAGDEEAYVGYADECDGEGFEITITNRFDSDVTVTVTVDDTERELDPLGSGEDVTTSFISVESEDPVTVTVEGDGISAELDRSVPTECQIPNNRVVAFPGKSGNALITVADASGTYWTENVPQEFTGDSLNGNQLKDQDGSITAVYVDSTNMTYKKCDNGDGPATAIGSVNPGEIECS</sequence>
<evidence type="ECO:0000313" key="2">
    <source>
        <dbReference type="Proteomes" id="UP000662973"/>
    </source>
</evidence>
<dbReference type="AlphaFoldDB" id="A0A897NFF1"/>
<organism evidence="1 2">
    <name type="scientific">Halapricum desulfuricans</name>
    <dbReference type="NCBI Taxonomy" id="2841257"/>
    <lineage>
        <taxon>Archaea</taxon>
        <taxon>Methanobacteriati</taxon>
        <taxon>Methanobacteriota</taxon>
        <taxon>Stenosarchaea group</taxon>
        <taxon>Halobacteria</taxon>
        <taxon>Halobacteriales</taxon>
        <taxon>Haloarculaceae</taxon>
        <taxon>Halapricum</taxon>
    </lineage>
</organism>
<proteinExistence type="predicted"/>